<dbReference type="Proteomes" id="UP000289152">
    <property type="component" value="Unassembled WGS sequence"/>
</dbReference>
<dbReference type="STRING" id="5217.A0A4V1M362"/>
<dbReference type="Gene3D" id="3.40.50.720">
    <property type="entry name" value="NAD(P)-binding Rossmann-like Domain"/>
    <property type="match status" value="1"/>
</dbReference>
<reference evidence="2 3" key="1">
    <citation type="submission" date="2016-06" db="EMBL/GenBank/DDBJ databases">
        <title>Evolution of pathogenesis and genome organization in the Tremellales.</title>
        <authorList>
            <person name="Cuomo C."/>
            <person name="Litvintseva A."/>
            <person name="Heitman J."/>
            <person name="Chen Y."/>
            <person name="Sun S."/>
            <person name="Springer D."/>
            <person name="Dromer F."/>
            <person name="Young S."/>
            <person name="Zeng Q."/>
            <person name="Chapman S."/>
            <person name="Gujja S."/>
            <person name="Saif S."/>
            <person name="Birren B."/>
        </authorList>
    </citation>
    <scope>NUCLEOTIDE SEQUENCE [LARGE SCALE GENOMIC DNA]</scope>
    <source>
        <strain evidence="2 3">ATCC 28783</strain>
    </source>
</reference>
<evidence type="ECO:0000313" key="2">
    <source>
        <dbReference type="EMBL" id="RXK35760.1"/>
    </source>
</evidence>
<accession>A0A4V1M362</accession>
<comment type="caution">
    <text evidence="2">The sequence shown here is derived from an EMBL/GenBank/DDBJ whole genome shotgun (WGS) entry which is preliminary data.</text>
</comment>
<dbReference type="SUPFAM" id="SSF51735">
    <property type="entry name" value="NAD(P)-binding Rossmann-fold domains"/>
    <property type="match status" value="1"/>
</dbReference>
<sequence length="162" mass="17528">MHAAFIGASRGCGLLILERYLKQNDAHTAILLVRDPDTISDGRIGGFVNEGRVKFVKGDATKVEDVRKIFEKKVDVVITSIGGASTMTITGAVLDQPLINTDATVALLIVLGALDYTPRVIAVSSMGAGKNHSVMPLFMRFTSKRQVLTEIHDLLFTPLVHP</sequence>
<dbReference type="VEuPathDB" id="FungiDB:TREMEDRAFT_25687"/>
<dbReference type="AlphaFoldDB" id="A0A4V1M362"/>
<dbReference type="OrthoDB" id="63935at2759"/>
<dbReference type="InterPro" id="IPR016040">
    <property type="entry name" value="NAD(P)-bd_dom"/>
</dbReference>
<gene>
    <name evidence="2" type="ORF">M231_07001</name>
</gene>
<protein>
    <recommendedName>
        <fullName evidence="1">NAD(P)-binding domain-containing protein</fullName>
    </recommendedName>
</protein>
<dbReference type="PANTHER" id="PTHR15020:SF50">
    <property type="entry name" value="UPF0659 PROTEIN YMR090W"/>
    <property type="match status" value="1"/>
</dbReference>
<proteinExistence type="predicted"/>
<feature type="domain" description="NAD(P)-binding" evidence="1">
    <location>
        <begin position="7"/>
        <end position="132"/>
    </location>
</feature>
<dbReference type="InParanoid" id="A0A4V1M362"/>
<dbReference type="Pfam" id="PF13460">
    <property type="entry name" value="NAD_binding_10"/>
    <property type="match status" value="1"/>
</dbReference>
<dbReference type="PANTHER" id="PTHR15020">
    <property type="entry name" value="FLAVIN REDUCTASE-RELATED"/>
    <property type="match status" value="1"/>
</dbReference>
<name>A0A4V1M362_TREME</name>
<keyword evidence="3" id="KW-1185">Reference proteome</keyword>
<dbReference type="EMBL" id="SDIL01000123">
    <property type="protein sequence ID" value="RXK35760.1"/>
    <property type="molecule type" value="Genomic_DNA"/>
</dbReference>
<dbReference type="InterPro" id="IPR036291">
    <property type="entry name" value="NAD(P)-bd_dom_sf"/>
</dbReference>
<evidence type="ECO:0000259" key="1">
    <source>
        <dbReference type="Pfam" id="PF13460"/>
    </source>
</evidence>
<organism evidence="2 3">
    <name type="scientific">Tremella mesenterica</name>
    <name type="common">Jelly fungus</name>
    <dbReference type="NCBI Taxonomy" id="5217"/>
    <lineage>
        <taxon>Eukaryota</taxon>
        <taxon>Fungi</taxon>
        <taxon>Dikarya</taxon>
        <taxon>Basidiomycota</taxon>
        <taxon>Agaricomycotina</taxon>
        <taxon>Tremellomycetes</taxon>
        <taxon>Tremellales</taxon>
        <taxon>Tremellaceae</taxon>
        <taxon>Tremella</taxon>
    </lineage>
</organism>
<evidence type="ECO:0000313" key="3">
    <source>
        <dbReference type="Proteomes" id="UP000289152"/>
    </source>
</evidence>